<name>A0ABW6I6R3_9FLAO</name>
<evidence type="ECO:0000313" key="2">
    <source>
        <dbReference type="Proteomes" id="UP001600107"/>
    </source>
</evidence>
<gene>
    <name evidence="1" type="ORF">ACFX5F_12090</name>
</gene>
<evidence type="ECO:0008006" key="3">
    <source>
        <dbReference type="Google" id="ProtNLM"/>
    </source>
</evidence>
<dbReference type="RefSeq" id="WP_379852290.1">
    <property type="nucleotide sequence ID" value="NZ_JBHZPY010000010.1"/>
</dbReference>
<dbReference type="Proteomes" id="UP001600107">
    <property type="component" value="Unassembled WGS sequence"/>
</dbReference>
<evidence type="ECO:0000313" key="1">
    <source>
        <dbReference type="EMBL" id="MFE3871961.1"/>
    </source>
</evidence>
<dbReference type="EMBL" id="JBHZPY010000010">
    <property type="protein sequence ID" value="MFE3871961.1"/>
    <property type="molecule type" value="Genomic_DNA"/>
</dbReference>
<protein>
    <recommendedName>
        <fullName evidence="3">Glycosyltransferase family 1 protein</fullName>
    </recommendedName>
</protein>
<sequence length="336" mass="39662">MKISKIYSTRNSNSEVYSHLIYEWEDDYSKFLKIPIYSFNFKKDKLLRYFFKICQKFKLGGIIQKIDSLRKPKSFSLIFELYPRNYFSFQVFSNKVPHIIDFDYNVDLESFYKIYKNCKLVLISSLEAYNYLKTNNCPLNIAHLPLSLSNNHKLSLKSTQDKEIDLIIVRSNKVFMEYLDKFSKENPNFEYVERRWEGSQLYKNNVYYSNKRGVLGEFSDRNAYLDLLKTSKVALYATPGFDDSSQRFMNHVTPSLFEFISAGCQIIARYPKNFETDFFNLNKISPSVASYEEFNKLLICCISNGNIDYLKESELFLETVYAKSQVEKLKEILNSN</sequence>
<accession>A0ABW6I6R3</accession>
<reference evidence="1 2" key="1">
    <citation type="submission" date="2024-06" db="EMBL/GenBank/DDBJ databases">
        <title>Flavobacterium spp. isolated from glacier.</title>
        <authorList>
            <person name="Han D."/>
        </authorList>
    </citation>
    <scope>NUCLEOTIDE SEQUENCE [LARGE SCALE GENOMIC DNA]</scope>
    <source>
        <strain evidence="1 2">ZS1P70</strain>
    </source>
</reference>
<organism evidence="1 2">
    <name type="scientific">Flavobacterium zhoui</name>
    <dbReference type="NCBI Taxonomy" id="3230414"/>
    <lineage>
        <taxon>Bacteria</taxon>
        <taxon>Pseudomonadati</taxon>
        <taxon>Bacteroidota</taxon>
        <taxon>Flavobacteriia</taxon>
        <taxon>Flavobacteriales</taxon>
        <taxon>Flavobacteriaceae</taxon>
        <taxon>Flavobacterium</taxon>
    </lineage>
</organism>
<proteinExistence type="predicted"/>
<comment type="caution">
    <text evidence="1">The sequence shown here is derived from an EMBL/GenBank/DDBJ whole genome shotgun (WGS) entry which is preliminary data.</text>
</comment>
<keyword evidence="2" id="KW-1185">Reference proteome</keyword>